<protein>
    <submittedName>
        <fullName evidence="2">Uncharacterized protein</fullName>
    </submittedName>
</protein>
<dbReference type="AlphaFoldDB" id="A0A1J5PRJ8"/>
<comment type="caution">
    <text evidence="2">The sequence shown here is derived from an EMBL/GenBank/DDBJ whole genome shotgun (WGS) entry which is preliminary data.</text>
</comment>
<organism evidence="2">
    <name type="scientific">mine drainage metagenome</name>
    <dbReference type="NCBI Taxonomy" id="410659"/>
    <lineage>
        <taxon>unclassified sequences</taxon>
        <taxon>metagenomes</taxon>
        <taxon>ecological metagenomes</taxon>
    </lineage>
</organism>
<feature type="region of interest" description="Disordered" evidence="1">
    <location>
        <begin position="1"/>
        <end position="25"/>
    </location>
</feature>
<dbReference type="EMBL" id="MLJW01002877">
    <property type="protein sequence ID" value="OIQ73416.1"/>
    <property type="molecule type" value="Genomic_DNA"/>
</dbReference>
<evidence type="ECO:0000256" key="1">
    <source>
        <dbReference type="SAM" id="MobiDB-lite"/>
    </source>
</evidence>
<sequence length="165" mass="18214">MSEAARRRREPVDNDRRTFEPQSLGTRLMEPNIADFTDLLQLARSQQQPQRLLFVFVKASLPEDSTPQQQAEFAAGIGGEIEPLMAVDKAADALDDFGTLVAEAAAFGPPWSLVFVSSLSGRDARQPDDDAVDSTLDEMIERVRAGWFEGMLPFDPQGRMAEISS</sequence>
<evidence type="ECO:0000313" key="2">
    <source>
        <dbReference type="EMBL" id="OIQ73416.1"/>
    </source>
</evidence>
<name>A0A1J5PRJ8_9ZZZZ</name>
<proteinExistence type="predicted"/>
<feature type="compositionally biased region" description="Basic and acidic residues" evidence="1">
    <location>
        <begin position="10"/>
        <end position="19"/>
    </location>
</feature>
<reference evidence="2" key="1">
    <citation type="submission" date="2016-10" db="EMBL/GenBank/DDBJ databases">
        <title>Sequence of Gallionella enrichment culture.</title>
        <authorList>
            <person name="Poehlein A."/>
            <person name="Muehling M."/>
            <person name="Daniel R."/>
        </authorList>
    </citation>
    <scope>NUCLEOTIDE SEQUENCE</scope>
</reference>
<accession>A0A1J5PRJ8</accession>
<gene>
    <name evidence="2" type="ORF">GALL_449480</name>
</gene>